<proteinExistence type="predicted"/>
<dbReference type="Proteomes" id="UP000541352">
    <property type="component" value="Unassembled WGS sequence"/>
</dbReference>
<evidence type="ECO:0000313" key="1">
    <source>
        <dbReference type="EMBL" id="MBB3840224.1"/>
    </source>
</evidence>
<dbReference type="RefSeq" id="WP_183977071.1">
    <property type="nucleotide sequence ID" value="NZ_JACIBY010000010.1"/>
</dbReference>
<keyword evidence="2" id="KW-1185">Reference proteome</keyword>
<protein>
    <submittedName>
        <fullName evidence="1">Uncharacterized protein (TIGR02646 family)</fullName>
    </submittedName>
</protein>
<name>A0A7W6ERZ8_9BACT</name>
<dbReference type="EMBL" id="JACIBY010000010">
    <property type="protein sequence ID" value="MBB3840224.1"/>
    <property type="molecule type" value="Genomic_DNA"/>
</dbReference>
<organism evidence="1 2">
    <name type="scientific">Runella defluvii</name>
    <dbReference type="NCBI Taxonomy" id="370973"/>
    <lineage>
        <taxon>Bacteria</taxon>
        <taxon>Pseudomonadati</taxon>
        <taxon>Bacteroidota</taxon>
        <taxon>Cytophagia</taxon>
        <taxon>Cytophagales</taxon>
        <taxon>Spirosomataceae</taxon>
        <taxon>Runella</taxon>
    </lineage>
</organism>
<gene>
    <name evidence="1" type="ORF">FHS57_004244</name>
</gene>
<accession>A0A7W6ERZ8</accession>
<dbReference type="CDD" id="cd00085">
    <property type="entry name" value="HNHc"/>
    <property type="match status" value="1"/>
</dbReference>
<dbReference type="InterPro" id="IPR013467">
    <property type="entry name" value="HNH78-like"/>
</dbReference>
<comment type="caution">
    <text evidence="1">The sequence shown here is derived from an EMBL/GenBank/DDBJ whole genome shotgun (WGS) entry which is preliminary data.</text>
</comment>
<evidence type="ECO:0000313" key="2">
    <source>
        <dbReference type="Proteomes" id="UP000541352"/>
    </source>
</evidence>
<dbReference type="NCBIfam" id="TIGR02646">
    <property type="entry name" value="retron system putative HNH endonuclease"/>
    <property type="match status" value="1"/>
</dbReference>
<dbReference type="Gene3D" id="1.10.30.50">
    <property type="match status" value="1"/>
</dbReference>
<reference evidence="1 2" key="1">
    <citation type="submission" date="2020-08" db="EMBL/GenBank/DDBJ databases">
        <title>Genomic Encyclopedia of Type Strains, Phase IV (KMG-IV): sequencing the most valuable type-strain genomes for metagenomic binning, comparative biology and taxonomic classification.</title>
        <authorList>
            <person name="Goeker M."/>
        </authorList>
    </citation>
    <scope>NUCLEOTIDE SEQUENCE [LARGE SCALE GENOMIC DNA]</scope>
    <source>
        <strain evidence="1 2">DSM 17976</strain>
    </source>
</reference>
<sequence length="287" mass="33817">MIRVEKDFTNPPVKLTTDERTRLIQLTLSEKGNHEFKKKVYRDSVYDELVVLYHGKCAYCETDTRAGAPMQVEHYRPKAKVTEDNLHEGYYWIGYEWSNLFLSCSKCNNKKRNSFPVSGMRVMSPNFTQEGLLDVDSSIANSQVFQQEQALLLHPEIDEAERLFIFLPNGRVDAANQNLRAIKTIEICDLNRKDLVEKRLKILNYFFDQLQTELRDLEMQKITEEKARHAIKRLFEKLALLQNPKNEYSRFGYFMFVKFDKFFSERLPTKQGNAAKRLFEQFRTGQL</sequence>
<dbReference type="InterPro" id="IPR003615">
    <property type="entry name" value="HNH_nuc"/>
</dbReference>
<dbReference type="AlphaFoldDB" id="A0A7W6ERZ8"/>